<accession>A0A9P4K6K4</accession>
<protein>
    <submittedName>
        <fullName evidence="1">Uncharacterized protein</fullName>
    </submittedName>
</protein>
<dbReference type="AlphaFoldDB" id="A0A9P4K6K4"/>
<comment type="caution">
    <text evidence="1">The sequence shown here is derived from an EMBL/GenBank/DDBJ whole genome shotgun (WGS) entry which is preliminary data.</text>
</comment>
<sequence>MNQLPIYFRPNSHPRKFLSLTHLQTISPSPSTRPSIQLRFLIMFFLSYYNLFFVSKPGPEEECAGSEYNRSGDADAYTGFRGRAETSGIRLCGGKGCEGGCCFPCLVTVAVFSSDEVCEGLDTEEDTVDIADLVDRLGVNSAVNAPLDAMLEDTPSPLALISN</sequence>
<evidence type="ECO:0000313" key="1">
    <source>
        <dbReference type="EMBL" id="KAF2263769.1"/>
    </source>
</evidence>
<organism evidence="1 2">
    <name type="scientific">Lojkania enalia</name>
    <dbReference type="NCBI Taxonomy" id="147567"/>
    <lineage>
        <taxon>Eukaryota</taxon>
        <taxon>Fungi</taxon>
        <taxon>Dikarya</taxon>
        <taxon>Ascomycota</taxon>
        <taxon>Pezizomycotina</taxon>
        <taxon>Dothideomycetes</taxon>
        <taxon>Pleosporomycetidae</taxon>
        <taxon>Pleosporales</taxon>
        <taxon>Pleosporales incertae sedis</taxon>
        <taxon>Lojkania</taxon>
    </lineage>
</organism>
<proteinExistence type="predicted"/>
<name>A0A9P4K6K4_9PLEO</name>
<dbReference type="Proteomes" id="UP000800093">
    <property type="component" value="Unassembled WGS sequence"/>
</dbReference>
<keyword evidence="2" id="KW-1185">Reference proteome</keyword>
<dbReference type="EMBL" id="ML986622">
    <property type="protein sequence ID" value="KAF2263769.1"/>
    <property type="molecule type" value="Genomic_DNA"/>
</dbReference>
<evidence type="ECO:0000313" key="2">
    <source>
        <dbReference type="Proteomes" id="UP000800093"/>
    </source>
</evidence>
<reference evidence="2" key="1">
    <citation type="journal article" date="2020" name="Stud. Mycol.">
        <title>101 Dothideomycetes genomes: A test case for predicting lifestyles and emergence of pathogens.</title>
        <authorList>
            <person name="Haridas S."/>
            <person name="Albert R."/>
            <person name="Binder M."/>
            <person name="Bloem J."/>
            <person name="LaButti K."/>
            <person name="Salamov A."/>
            <person name="Andreopoulos B."/>
            <person name="Baker S."/>
            <person name="Barry K."/>
            <person name="Bills G."/>
            <person name="Bluhm B."/>
            <person name="Cannon C."/>
            <person name="Castanera R."/>
            <person name="Culley D."/>
            <person name="Daum C."/>
            <person name="Ezra D."/>
            <person name="Gonzalez J."/>
            <person name="Henrissat B."/>
            <person name="Kuo A."/>
            <person name="Liang C."/>
            <person name="Lipzen A."/>
            <person name="Lutzoni F."/>
            <person name="Magnuson J."/>
            <person name="Mondo S."/>
            <person name="Nolan M."/>
            <person name="Ohm R."/>
            <person name="Pangilinan J."/>
            <person name="Park H.-J."/>
            <person name="Ramirez L."/>
            <person name="Alfaro M."/>
            <person name="Sun H."/>
            <person name="Tritt A."/>
            <person name="Yoshinaga Y."/>
            <person name="Zwiers L.-H."/>
            <person name="Turgeon B."/>
            <person name="Goodwin S."/>
            <person name="Spatafora J."/>
            <person name="Crous P."/>
            <person name="Grigoriev I."/>
        </authorList>
    </citation>
    <scope>NUCLEOTIDE SEQUENCE [LARGE SCALE GENOMIC DNA]</scope>
    <source>
        <strain evidence="2">CBS 304.66</strain>
    </source>
</reference>
<gene>
    <name evidence="1" type="ORF">CC78DRAFT_581158</name>
</gene>